<reference evidence="9 10" key="1">
    <citation type="submission" date="2011-03" db="EMBL/GenBank/DDBJ databases">
        <authorList>
            <person name="Muzny D."/>
            <person name="Qin X."/>
            <person name="Deng J."/>
            <person name="Jiang H."/>
            <person name="Liu Y."/>
            <person name="Qu J."/>
            <person name="Song X.-Z."/>
            <person name="Zhang L."/>
            <person name="Thornton R."/>
            <person name="Coyle M."/>
            <person name="Francisco L."/>
            <person name="Jackson L."/>
            <person name="Javaid M."/>
            <person name="Korchina V."/>
            <person name="Kovar C."/>
            <person name="Mata R."/>
            <person name="Mathew T."/>
            <person name="Ngo R."/>
            <person name="Nguyen L."/>
            <person name="Nguyen N."/>
            <person name="Okwuonu G."/>
            <person name="Ongeri F."/>
            <person name="Pham C."/>
            <person name="Simmons D."/>
            <person name="Wilczek-Boney K."/>
            <person name="Hale W."/>
            <person name="Jakkamsetti A."/>
            <person name="Pham P."/>
            <person name="Ruth R."/>
            <person name="San Lucas F."/>
            <person name="Warren J."/>
            <person name="Zhang J."/>
            <person name="Zhao Z."/>
            <person name="Zhou C."/>
            <person name="Zhu D."/>
            <person name="Lee S."/>
            <person name="Bess C."/>
            <person name="Blankenburg K."/>
            <person name="Forbes L."/>
            <person name="Fu Q."/>
            <person name="Gubbala S."/>
            <person name="Hirani K."/>
            <person name="Jayaseelan J.C."/>
            <person name="Lara F."/>
            <person name="Munidasa M."/>
            <person name="Palculict T."/>
            <person name="Patil S."/>
            <person name="Pu L.-L."/>
            <person name="Saada N."/>
            <person name="Tang L."/>
            <person name="Weissenberger G."/>
            <person name="Zhu Y."/>
            <person name="Hemphill L."/>
            <person name="Shang Y."/>
            <person name="Youmans B."/>
            <person name="Ayvaz T."/>
            <person name="Ross M."/>
            <person name="Santibanez J."/>
            <person name="Aqrawi P."/>
            <person name="Gross S."/>
            <person name="Joshi V."/>
            <person name="Fowler G."/>
            <person name="Nazareth L."/>
            <person name="Reid J."/>
            <person name="Worley K."/>
            <person name="Petrosino J."/>
            <person name="Highlander S."/>
            <person name="Gibbs R."/>
        </authorList>
    </citation>
    <scope>NUCLEOTIDE SEQUENCE [LARGE SCALE GENOMIC DNA]</scope>
    <source>
        <strain evidence="9 10">SK1087</strain>
    </source>
</reference>
<evidence type="ECO:0000256" key="7">
    <source>
        <dbReference type="SAM" id="Phobius"/>
    </source>
</evidence>
<gene>
    <name evidence="9" type="ORF">HMPREF9397_0065</name>
</gene>
<evidence type="ECO:0000259" key="8">
    <source>
        <dbReference type="Pfam" id="PF02687"/>
    </source>
</evidence>
<organism evidence="9 10">
    <name type="scientific">Streptococcus sanguinis SK1087</name>
    <dbReference type="NCBI Taxonomy" id="888824"/>
    <lineage>
        <taxon>Bacteria</taxon>
        <taxon>Bacillati</taxon>
        <taxon>Bacillota</taxon>
        <taxon>Bacilli</taxon>
        <taxon>Lactobacillales</taxon>
        <taxon>Streptococcaceae</taxon>
        <taxon>Streptococcus</taxon>
    </lineage>
</organism>
<evidence type="ECO:0000256" key="2">
    <source>
        <dbReference type="ARBA" id="ARBA00022475"/>
    </source>
</evidence>
<sequence>MPETQLNGINKEFSEAQDKINKAEEDIKNGQNKIDSLEAPSYNTYTRTTFPGGEGYRTYESIKNNIGNIGNLFPVVLYLVAALVTFTTMTRFVNEERINSGILKALGYSDFDVLKKFICYGTVAGFTGTLLGIALGQYVLPSIVTRTVSNTMIIGGPKLYFYCSFSLLSLIFTLISAVMPTFLVARKELNENTAQLLLPKPPVSGSKILLERIGFIWNGLNFTQKVTARNIFRYKQRMMMTVLGVTGSVALLFAGLGIQSSIGKVVNNQFKEITRFDILAVKKIILVKMSKKKLIIF</sequence>
<protein>
    <submittedName>
        <fullName evidence="9">ABC superfamily ATP binding cassette transporter permease</fullName>
    </submittedName>
</protein>
<comment type="subcellular location">
    <subcellularLocation>
        <location evidence="1">Cell membrane</location>
        <topology evidence="1">Multi-pass membrane protein</topology>
    </subcellularLocation>
</comment>
<evidence type="ECO:0000256" key="6">
    <source>
        <dbReference type="SAM" id="Coils"/>
    </source>
</evidence>
<accession>F3SFZ3</accession>
<dbReference type="InterPro" id="IPR038766">
    <property type="entry name" value="Membrane_comp_ABC_pdt"/>
</dbReference>
<feature type="transmembrane region" description="Helical" evidence="7">
    <location>
        <begin position="75"/>
        <end position="94"/>
    </location>
</feature>
<feature type="transmembrane region" description="Helical" evidence="7">
    <location>
        <begin position="117"/>
        <end position="139"/>
    </location>
</feature>
<keyword evidence="3 7" id="KW-0812">Transmembrane</keyword>
<feature type="transmembrane region" description="Helical" evidence="7">
    <location>
        <begin position="159"/>
        <end position="185"/>
    </location>
</feature>
<dbReference type="InterPro" id="IPR003838">
    <property type="entry name" value="ABC3_permease_C"/>
</dbReference>
<feature type="coiled-coil region" evidence="6">
    <location>
        <begin position="6"/>
        <end position="40"/>
    </location>
</feature>
<evidence type="ECO:0000256" key="1">
    <source>
        <dbReference type="ARBA" id="ARBA00004651"/>
    </source>
</evidence>
<dbReference type="AlphaFoldDB" id="F3SFZ3"/>
<comment type="caution">
    <text evidence="9">The sequence shown here is derived from an EMBL/GenBank/DDBJ whole genome shotgun (WGS) entry which is preliminary data.</text>
</comment>
<dbReference type="HOGENOM" id="CLU_936648_0_0_9"/>
<dbReference type="Proteomes" id="UP000003378">
    <property type="component" value="Unassembled WGS sequence"/>
</dbReference>
<evidence type="ECO:0000256" key="5">
    <source>
        <dbReference type="ARBA" id="ARBA00023136"/>
    </source>
</evidence>
<dbReference type="EMBL" id="AFDP01000001">
    <property type="protein sequence ID" value="EGG41001.1"/>
    <property type="molecule type" value="Genomic_DNA"/>
</dbReference>
<keyword evidence="2" id="KW-1003">Cell membrane</keyword>
<keyword evidence="6" id="KW-0175">Coiled coil</keyword>
<feature type="domain" description="ABC3 transporter permease C-terminal" evidence="8">
    <location>
        <begin position="72"/>
        <end position="187"/>
    </location>
</feature>
<dbReference type="GO" id="GO:0005886">
    <property type="term" value="C:plasma membrane"/>
    <property type="evidence" value="ECO:0007669"/>
    <property type="project" value="UniProtKB-SubCell"/>
</dbReference>
<name>F3SFZ3_STRSA</name>
<keyword evidence="5 7" id="KW-0472">Membrane</keyword>
<dbReference type="Pfam" id="PF02687">
    <property type="entry name" value="FtsX"/>
    <property type="match status" value="1"/>
</dbReference>
<feature type="transmembrane region" description="Helical" evidence="7">
    <location>
        <begin position="238"/>
        <end position="258"/>
    </location>
</feature>
<evidence type="ECO:0000256" key="3">
    <source>
        <dbReference type="ARBA" id="ARBA00022692"/>
    </source>
</evidence>
<evidence type="ECO:0000313" key="10">
    <source>
        <dbReference type="Proteomes" id="UP000003378"/>
    </source>
</evidence>
<evidence type="ECO:0000313" key="9">
    <source>
        <dbReference type="EMBL" id="EGG41001.1"/>
    </source>
</evidence>
<evidence type="ECO:0000256" key="4">
    <source>
        <dbReference type="ARBA" id="ARBA00022989"/>
    </source>
</evidence>
<dbReference type="PANTHER" id="PTHR30287:SF1">
    <property type="entry name" value="INNER MEMBRANE PROTEIN"/>
    <property type="match status" value="1"/>
</dbReference>
<proteinExistence type="predicted"/>
<dbReference type="PATRIC" id="fig|888824.3.peg.64"/>
<dbReference type="PANTHER" id="PTHR30287">
    <property type="entry name" value="MEMBRANE COMPONENT OF PREDICTED ABC SUPERFAMILY METABOLITE UPTAKE TRANSPORTER"/>
    <property type="match status" value="1"/>
</dbReference>
<keyword evidence="4 7" id="KW-1133">Transmembrane helix</keyword>